<gene>
    <name evidence="7" type="ORF">EB796_002620</name>
</gene>
<feature type="transmembrane region" description="Helical" evidence="5">
    <location>
        <begin position="55"/>
        <end position="76"/>
    </location>
</feature>
<dbReference type="InterPro" id="IPR052954">
    <property type="entry name" value="GPCR-Ligand_Int"/>
</dbReference>
<keyword evidence="3 5" id="KW-1133">Transmembrane helix</keyword>
<evidence type="ECO:0000259" key="6">
    <source>
        <dbReference type="PROSITE" id="PS50262"/>
    </source>
</evidence>
<organism evidence="7 8">
    <name type="scientific">Bugula neritina</name>
    <name type="common">Brown bryozoan</name>
    <name type="synonym">Sertularia neritina</name>
    <dbReference type="NCBI Taxonomy" id="10212"/>
    <lineage>
        <taxon>Eukaryota</taxon>
        <taxon>Metazoa</taxon>
        <taxon>Spiralia</taxon>
        <taxon>Lophotrochozoa</taxon>
        <taxon>Bryozoa</taxon>
        <taxon>Gymnolaemata</taxon>
        <taxon>Cheilostomatida</taxon>
        <taxon>Flustrina</taxon>
        <taxon>Buguloidea</taxon>
        <taxon>Bugulidae</taxon>
        <taxon>Bugula</taxon>
    </lineage>
</organism>
<dbReference type="GO" id="GO:0008528">
    <property type="term" value="F:G protein-coupled peptide receptor activity"/>
    <property type="evidence" value="ECO:0007669"/>
    <property type="project" value="InterPro"/>
</dbReference>
<feature type="transmembrane region" description="Helical" evidence="5">
    <location>
        <begin position="15"/>
        <end position="35"/>
    </location>
</feature>
<dbReference type="PANTHER" id="PTHR46641:SF2">
    <property type="entry name" value="FMRFAMIDE RECEPTOR"/>
    <property type="match status" value="1"/>
</dbReference>
<reference evidence="7" key="1">
    <citation type="submission" date="2020-06" db="EMBL/GenBank/DDBJ databases">
        <title>Draft genome of Bugula neritina, a colonial animal packing powerful symbionts and potential medicines.</title>
        <authorList>
            <person name="Rayko M."/>
        </authorList>
    </citation>
    <scope>NUCLEOTIDE SEQUENCE [LARGE SCALE GENOMIC DNA]</scope>
    <source>
        <strain evidence="7">Kwan_BN1</strain>
    </source>
</reference>
<evidence type="ECO:0000313" key="8">
    <source>
        <dbReference type="Proteomes" id="UP000593567"/>
    </source>
</evidence>
<dbReference type="SUPFAM" id="SSF81321">
    <property type="entry name" value="Family A G protein-coupled receptor-like"/>
    <property type="match status" value="1"/>
</dbReference>
<evidence type="ECO:0000256" key="5">
    <source>
        <dbReference type="SAM" id="Phobius"/>
    </source>
</evidence>
<feature type="transmembrane region" description="Helical" evidence="5">
    <location>
        <begin position="255"/>
        <end position="275"/>
    </location>
</feature>
<dbReference type="InterPro" id="IPR017452">
    <property type="entry name" value="GPCR_Rhodpsn_7TM"/>
</dbReference>
<dbReference type="GO" id="GO:0016020">
    <property type="term" value="C:membrane"/>
    <property type="evidence" value="ECO:0007669"/>
    <property type="project" value="UniProtKB-SubCell"/>
</dbReference>
<dbReference type="PANTHER" id="PTHR46641">
    <property type="entry name" value="FMRFAMIDE RECEPTOR-RELATED"/>
    <property type="match status" value="1"/>
</dbReference>
<evidence type="ECO:0000256" key="3">
    <source>
        <dbReference type="ARBA" id="ARBA00022989"/>
    </source>
</evidence>
<feature type="transmembrane region" description="Helical" evidence="5">
    <location>
        <begin position="97"/>
        <end position="114"/>
    </location>
</feature>
<feature type="transmembrane region" description="Helical" evidence="5">
    <location>
        <begin position="215"/>
        <end position="235"/>
    </location>
</feature>
<dbReference type="InterPro" id="IPR019427">
    <property type="entry name" value="7TM_GPCR_serpentine_rcpt_Srw"/>
</dbReference>
<dbReference type="AlphaFoldDB" id="A0A7J7KLL5"/>
<evidence type="ECO:0000256" key="4">
    <source>
        <dbReference type="ARBA" id="ARBA00023136"/>
    </source>
</evidence>
<proteinExistence type="predicted"/>
<dbReference type="CDD" id="cd14978">
    <property type="entry name" value="7tmA_FMRFamide_R-like"/>
    <property type="match status" value="1"/>
</dbReference>
<accession>A0A7J7KLL5</accession>
<protein>
    <submittedName>
        <fullName evidence="7">GPRNNA1</fullName>
    </submittedName>
</protein>
<dbReference type="OrthoDB" id="10011262at2759"/>
<name>A0A7J7KLL5_BUGNE</name>
<sequence length="340" mass="39004">MYVLTRRSMKSSTNCFLLALAIFDSLVLICTTLLVCLKPLSLVYQELVHAYVVVYVYPLALIAQTCVIWITVSFTVERYIAVRNPLKASSLCTVKRARITTFCVVIFSMVYNFSRWFEYRSEIKRDANMTIVLIPGTNLPSYRAIQNKVLANQAYESIYFSGLYLTVMCIIPVCLLTVLNYFLIQAVRKSAKERKSMRNESHTAKTSKENNITTMLVSVVAVFIICQLPALLYNVAIGIDRKMVTKSIDWQIVSIVRNFMVTLNSAVNFILYCALGQKFRKVFFKTFCKRFRRHRETSSERRTVSSTNGTISVHIPMLDKNSNSKVKDFYDESDDVDTQL</sequence>
<dbReference type="Proteomes" id="UP000593567">
    <property type="component" value="Unassembled WGS sequence"/>
</dbReference>
<feature type="domain" description="G-protein coupled receptors family 1 profile" evidence="6">
    <location>
        <begin position="1"/>
        <end position="272"/>
    </location>
</feature>
<evidence type="ECO:0000313" key="7">
    <source>
        <dbReference type="EMBL" id="KAF6039074.1"/>
    </source>
</evidence>
<dbReference type="InterPro" id="IPR000276">
    <property type="entry name" value="GPCR_Rhodpsn"/>
</dbReference>
<dbReference type="Pfam" id="PF10324">
    <property type="entry name" value="7TM_GPCR_Srw"/>
    <property type="match status" value="1"/>
</dbReference>
<keyword evidence="2 5" id="KW-0812">Transmembrane</keyword>
<evidence type="ECO:0000256" key="2">
    <source>
        <dbReference type="ARBA" id="ARBA00022692"/>
    </source>
</evidence>
<comment type="caution">
    <text evidence="7">The sequence shown here is derived from an EMBL/GenBank/DDBJ whole genome shotgun (WGS) entry which is preliminary data.</text>
</comment>
<dbReference type="PRINTS" id="PR00237">
    <property type="entry name" value="GPCRRHODOPSN"/>
</dbReference>
<evidence type="ECO:0000256" key="1">
    <source>
        <dbReference type="ARBA" id="ARBA00004370"/>
    </source>
</evidence>
<feature type="transmembrane region" description="Helical" evidence="5">
    <location>
        <begin position="158"/>
        <end position="184"/>
    </location>
</feature>
<keyword evidence="4 5" id="KW-0472">Membrane</keyword>
<comment type="subcellular location">
    <subcellularLocation>
        <location evidence="1">Membrane</location>
    </subcellularLocation>
</comment>
<dbReference type="PROSITE" id="PS50262">
    <property type="entry name" value="G_PROTEIN_RECEP_F1_2"/>
    <property type="match status" value="1"/>
</dbReference>
<dbReference type="Gene3D" id="1.20.1070.10">
    <property type="entry name" value="Rhodopsin 7-helix transmembrane proteins"/>
    <property type="match status" value="1"/>
</dbReference>
<keyword evidence="8" id="KW-1185">Reference proteome</keyword>
<dbReference type="EMBL" id="VXIV02000308">
    <property type="protein sequence ID" value="KAF6039074.1"/>
    <property type="molecule type" value="Genomic_DNA"/>
</dbReference>